<evidence type="ECO:0000313" key="1">
    <source>
        <dbReference type="EMBL" id="KAF5203708.1"/>
    </source>
</evidence>
<keyword evidence="2" id="KW-1185">Reference proteome</keyword>
<gene>
    <name evidence="1" type="ORF">FRX31_006705</name>
</gene>
<evidence type="ECO:0008006" key="3">
    <source>
        <dbReference type="Google" id="ProtNLM"/>
    </source>
</evidence>
<dbReference type="Proteomes" id="UP000554482">
    <property type="component" value="Unassembled WGS sequence"/>
</dbReference>
<proteinExistence type="predicted"/>
<organism evidence="1 2">
    <name type="scientific">Thalictrum thalictroides</name>
    <name type="common">Rue-anemone</name>
    <name type="synonym">Anemone thalictroides</name>
    <dbReference type="NCBI Taxonomy" id="46969"/>
    <lineage>
        <taxon>Eukaryota</taxon>
        <taxon>Viridiplantae</taxon>
        <taxon>Streptophyta</taxon>
        <taxon>Embryophyta</taxon>
        <taxon>Tracheophyta</taxon>
        <taxon>Spermatophyta</taxon>
        <taxon>Magnoliopsida</taxon>
        <taxon>Ranunculales</taxon>
        <taxon>Ranunculaceae</taxon>
        <taxon>Thalictroideae</taxon>
        <taxon>Thalictrum</taxon>
    </lineage>
</organism>
<name>A0A7J6X4E9_THATH</name>
<dbReference type="Pfam" id="PF05056">
    <property type="entry name" value="DUF674"/>
    <property type="match status" value="1"/>
</dbReference>
<evidence type="ECO:0000313" key="2">
    <source>
        <dbReference type="Proteomes" id="UP000554482"/>
    </source>
</evidence>
<comment type="caution">
    <text evidence="1">The sequence shown here is derived from an EMBL/GenBank/DDBJ whole genome shotgun (WGS) entry which is preliminary data.</text>
</comment>
<dbReference type="EMBL" id="JABWDY010006408">
    <property type="protein sequence ID" value="KAF5203708.1"/>
    <property type="molecule type" value="Genomic_DNA"/>
</dbReference>
<reference evidence="1 2" key="1">
    <citation type="submission" date="2020-06" db="EMBL/GenBank/DDBJ databases">
        <title>Transcriptomic and genomic resources for Thalictrum thalictroides and T. hernandezii: Facilitating candidate gene discovery in an emerging model plant lineage.</title>
        <authorList>
            <person name="Arias T."/>
            <person name="Riano-Pachon D.M."/>
            <person name="Di Stilio V.S."/>
        </authorList>
    </citation>
    <scope>NUCLEOTIDE SEQUENCE [LARGE SCALE GENOMIC DNA]</scope>
    <source>
        <strain evidence="2">cv. WT478/WT964</strain>
        <tissue evidence="1">Leaves</tissue>
    </source>
</reference>
<dbReference type="PANTHER" id="PTHR33103:SF19">
    <property type="entry name" value="OS09G0544700 PROTEIN"/>
    <property type="match status" value="1"/>
</dbReference>
<dbReference type="InterPro" id="IPR007750">
    <property type="entry name" value="DUF674"/>
</dbReference>
<dbReference type="AlphaFoldDB" id="A0A7J6X4E9"/>
<dbReference type="OrthoDB" id="2014278at2759"/>
<dbReference type="PANTHER" id="PTHR33103">
    <property type="entry name" value="OS01G0153900 PROTEIN"/>
    <property type="match status" value="1"/>
</dbReference>
<accession>A0A7J6X4E9</accession>
<feature type="non-terminal residue" evidence="1">
    <location>
        <position position="243"/>
    </location>
</feature>
<protein>
    <recommendedName>
        <fullName evidence="3">DUF674 domain-containing protein</fullName>
    </recommendedName>
</protein>
<sequence>AVMATENATVVTEKVLTMKLLVDTKAKRVLFAEAEKELIDFLFSLLALPVGAIIELITKKNMVGSMGNLYESVENISSTYVQPNLDKNSLLKPKVLLSAENIPLLPSSVGPAGAKYYRCSSNSSHNHVTNLVGTKCPSCGHQMSIEVSYVGCGTSNVASKEVGGYVKGVVTYMVTDELVVMPMSTISSITLLKKFNVGDVGSLEEKIVDFGLEEGLEVLKSALQSKTVLTEVFLGRKKKADVQ</sequence>